<evidence type="ECO:0008006" key="6">
    <source>
        <dbReference type="Google" id="ProtNLM"/>
    </source>
</evidence>
<name>A0ABT3J4F5_9RHOB</name>
<protein>
    <recommendedName>
        <fullName evidence="6">Type IV pilus biogenesis protein PilP</fullName>
    </recommendedName>
</protein>
<feature type="region of interest" description="Disordered" evidence="2">
    <location>
        <begin position="28"/>
        <end position="48"/>
    </location>
</feature>
<comment type="caution">
    <text evidence="4">The sequence shown here is derived from an EMBL/GenBank/DDBJ whole genome shotgun (WGS) entry which is preliminary data.</text>
</comment>
<evidence type="ECO:0000256" key="3">
    <source>
        <dbReference type="SAM" id="SignalP"/>
    </source>
</evidence>
<dbReference type="RefSeq" id="WP_264772305.1">
    <property type="nucleotide sequence ID" value="NZ_JAPDOG010000011.1"/>
</dbReference>
<evidence type="ECO:0000313" key="5">
    <source>
        <dbReference type="Proteomes" id="UP001207582"/>
    </source>
</evidence>
<reference evidence="4 5" key="1">
    <citation type="submission" date="2022-10" db="EMBL/GenBank/DDBJ databases">
        <title>Defluviimonas sp. CAU 1641 isolated from mud.</title>
        <authorList>
            <person name="Kim W."/>
        </authorList>
    </citation>
    <scope>NUCLEOTIDE SEQUENCE [LARGE SCALE GENOMIC DNA]</scope>
    <source>
        <strain evidence="4 5">CAU 1641</strain>
    </source>
</reference>
<evidence type="ECO:0000256" key="2">
    <source>
        <dbReference type="SAM" id="MobiDB-lite"/>
    </source>
</evidence>
<keyword evidence="5" id="KW-1185">Reference proteome</keyword>
<keyword evidence="1" id="KW-0175">Coiled coil</keyword>
<feature type="signal peptide" evidence="3">
    <location>
        <begin position="1"/>
        <end position="17"/>
    </location>
</feature>
<feature type="coiled-coil region" evidence="1">
    <location>
        <begin position="161"/>
        <end position="188"/>
    </location>
</feature>
<evidence type="ECO:0000256" key="1">
    <source>
        <dbReference type="SAM" id="Coils"/>
    </source>
</evidence>
<feature type="region of interest" description="Disordered" evidence="2">
    <location>
        <begin position="68"/>
        <end position="93"/>
    </location>
</feature>
<accession>A0ABT3J4F5</accession>
<proteinExistence type="predicted"/>
<gene>
    <name evidence="4" type="ORF">OM960_13350</name>
</gene>
<dbReference type="EMBL" id="JAPDOG010000011">
    <property type="protein sequence ID" value="MCW3782572.1"/>
    <property type="molecule type" value="Genomic_DNA"/>
</dbReference>
<keyword evidence="3" id="KW-0732">Signal</keyword>
<evidence type="ECO:0000313" key="4">
    <source>
        <dbReference type="EMBL" id="MCW3782572.1"/>
    </source>
</evidence>
<feature type="chain" id="PRO_5045329353" description="Type IV pilus biogenesis protein PilP" evidence="3">
    <location>
        <begin position="18"/>
        <end position="333"/>
    </location>
</feature>
<dbReference type="Proteomes" id="UP001207582">
    <property type="component" value="Unassembled WGS sequence"/>
</dbReference>
<sequence length="333" mass="34725">MGASALALLVFQAPLHAQEAPAPAEAPIVTLDAGGGDPATSAGATVEPAGSVEADATIGEVAVEQTEEEAAIEKTEADASSAGEPRATPDNVDPLVGDHMQRLDRFGVISRQSDLGEDILIIDREIKRAESISTLLTYMGIDGFKKTYPELAELMENSPVVLRAELDKQTLKKEIEAAKSDLEQAVAANNAPAPRDDGSSFFELPGAAAAADGRPAPTLGGITPLADPAAIDMAALAALGIAAPGALPAPAGEILTETPEVAPAEPEIKDIPISLREVYGVSDDFTAVIMHGDERIRVRAGDALPNDTVIEFVGEDYIKLKRRGETVRVQIRG</sequence>
<organism evidence="4 5">
    <name type="scientific">Defluviimonas salinarum</name>
    <dbReference type="NCBI Taxonomy" id="2992147"/>
    <lineage>
        <taxon>Bacteria</taxon>
        <taxon>Pseudomonadati</taxon>
        <taxon>Pseudomonadota</taxon>
        <taxon>Alphaproteobacteria</taxon>
        <taxon>Rhodobacterales</taxon>
        <taxon>Paracoccaceae</taxon>
        <taxon>Albidovulum</taxon>
    </lineage>
</organism>